<dbReference type="PATRIC" id="fig|294.125.peg.569"/>
<evidence type="ECO:0000313" key="2">
    <source>
        <dbReference type="EMBL" id="KIR23961.1"/>
    </source>
</evidence>
<dbReference type="RefSeq" id="WP_080888990.1">
    <property type="nucleotide sequence ID" value="NZ_JXCQ01000004.1"/>
</dbReference>
<dbReference type="PROSITE" id="PS50943">
    <property type="entry name" value="HTH_CROC1"/>
    <property type="match status" value="1"/>
</dbReference>
<protein>
    <submittedName>
        <fullName evidence="2">Helix-turn-helix domain protein</fullName>
    </submittedName>
</protein>
<feature type="domain" description="HTH cro/C1-type" evidence="1">
    <location>
        <begin position="15"/>
        <end position="70"/>
    </location>
</feature>
<dbReference type="GO" id="GO:0003677">
    <property type="term" value="F:DNA binding"/>
    <property type="evidence" value="ECO:0007669"/>
    <property type="project" value="InterPro"/>
</dbReference>
<dbReference type="InterPro" id="IPR001387">
    <property type="entry name" value="Cro/C1-type_HTH"/>
</dbReference>
<dbReference type="SUPFAM" id="SSF47413">
    <property type="entry name" value="lambda repressor-like DNA-binding domains"/>
    <property type="match status" value="1"/>
</dbReference>
<evidence type="ECO:0000259" key="1">
    <source>
        <dbReference type="PROSITE" id="PS50943"/>
    </source>
</evidence>
<sequence>MIHRREKTEHLKSNIKYLIKSRGETQLSLSNAAGLTRTTIYNILGGKVLNVQQSTIRKISDFFGVSYEEIETINFEAKEIIENNVSPLGNMNPAAVPVLKESLLMQNLGKRVGELATLYPLTYYFGTSCNLIGVRLERAIPGINEVGDLLIVQKGSSSDDKEKLVYDRATKKLFITLEPCAHSDRLCVIGDILEERFHDHA</sequence>
<evidence type="ECO:0000313" key="3">
    <source>
        <dbReference type="Proteomes" id="UP000032210"/>
    </source>
</evidence>
<dbReference type="Gene3D" id="1.10.260.40">
    <property type="entry name" value="lambda repressor-like DNA-binding domains"/>
    <property type="match status" value="1"/>
</dbReference>
<organism evidence="2 3">
    <name type="scientific">Pseudomonas fluorescens</name>
    <dbReference type="NCBI Taxonomy" id="294"/>
    <lineage>
        <taxon>Bacteria</taxon>
        <taxon>Pseudomonadati</taxon>
        <taxon>Pseudomonadota</taxon>
        <taxon>Gammaproteobacteria</taxon>
        <taxon>Pseudomonadales</taxon>
        <taxon>Pseudomonadaceae</taxon>
        <taxon>Pseudomonas</taxon>
    </lineage>
</organism>
<gene>
    <name evidence="2" type="ORF">PFLU3_05550</name>
</gene>
<dbReference type="SMART" id="SM00530">
    <property type="entry name" value="HTH_XRE"/>
    <property type="match status" value="1"/>
</dbReference>
<accession>A0A0D0TLG2</accession>
<reference evidence="2 3" key="1">
    <citation type="submission" date="2015-01" db="EMBL/GenBank/DDBJ databases">
        <title>Genome sequence of the beneficial rhizobacterium Pseudomonas fluorescens 2-79.</title>
        <authorList>
            <person name="Thuermer A."/>
            <person name="Daniel R."/>
        </authorList>
    </citation>
    <scope>NUCLEOTIDE SEQUENCE [LARGE SCALE GENOMIC DNA]</scope>
    <source>
        <strain evidence="2 3">2-79</strain>
    </source>
</reference>
<dbReference type="Proteomes" id="UP000032210">
    <property type="component" value="Unassembled WGS sequence"/>
</dbReference>
<comment type="caution">
    <text evidence="2">The sequence shown here is derived from an EMBL/GenBank/DDBJ whole genome shotgun (WGS) entry which is preliminary data.</text>
</comment>
<dbReference type="AlphaFoldDB" id="A0A0D0TLG2"/>
<dbReference type="EMBL" id="JXCQ01000004">
    <property type="protein sequence ID" value="KIR23961.1"/>
    <property type="molecule type" value="Genomic_DNA"/>
</dbReference>
<dbReference type="InterPro" id="IPR010982">
    <property type="entry name" value="Lambda_DNA-bd_dom_sf"/>
</dbReference>
<name>A0A0D0TLG2_PSEFL</name>
<dbReference type="Pfam" id="PF13443">
    <property type="entry name" value="HTH_26"/>
    <property type="match status" value="1"/>
</dbReference>
<proteinExistence type="predicted"/>